<accession>A0A9N7MQH3</accession>
<dbReference type="Proteomes" id="UP001153555">
    <property type="component" value="Unassembled WGS sequence"/>
</dbReference>
<keyword evidence="3" id="KW-1185">Reference proteome</keyword>
<dbReference type="OrthoDB" id="776574at2759"/>
<proteinExistence type="predicted"/>
<gene>
    <name evidence="2" type="ORF">SHERM_13960</name>
</gene>
<protein>
    <submittedName>
        <fullName evidence="2">Embryo defective 2170</fullName>
    </submittedName>
</protein>
<sequence length="248" mass="27865">MLDPRTQHDHKSSTIKKSAKKITHLPQFQNNRNCTYQSSSDEILQFRPNNHQELNSSSDCSPLLWKINPSPNPSPGWCPSPGPPRNSRRKAIANGQRELMEMVKNMPESSYKLSLRDLVEHHRNIVEISNIRGPQVQNMGKDRILQRKAVFMKMQGKKGFEDNRGLFLKMGFQFNSQSKRIKKIGDSNKSGGRVLPKPERDWRKKKLAAGVIVRAVELEEVVAAGAVAAGATAAGEVPVAAKEKMKEF</sequence>
<evidence type="ECO:0000256" key="1">
    <source>
        <dbReference type="SAM" id="MobiDB-lite"/>
    </source>
</evidence>
<feature type="region of interest" description="Disordered" evidence="1">
    <location>
        <begin position="1"/>
        <end position="34"/>
    </location>
</feature>
<evidence type="ECO:0000313" key="2">
    <source>
        <dbReference type="EMBL" id="CAA0813401.1"/>
    </source>
</evidence>
<dbReference type="PANTHER" id="PTHR34193:SF1">
    <property type="entry name" value="EXPRESSED PROTEIN"/>
    <property type="match status" value="1"/>
</dbReference>
<dbReference type="PANTHER" id="PTHR34193">
    <property type="entry name" value="OS11G0199801 PROTEIN"/>
    <property type="match status" value="1"/>
</dbReference>
<dbReference type="EMBL" id="CACSLK010011313">
    <property type="protein sequence ID" value="CAA0813401.1"/>
    <property type="molecule type" value="Genomic_DNA"/>
</dbReference>
<name>A0A9N7MQH3_STRHE</name>
<dbReference type="AlphaFoldDB" id="A0A9N7MQH3"/>
<reference evidence="2" key="1">
    <citation type="submission" date="2019-12" db="EMBL/GenBank/DDBJ databases">
        <authorList>
            <person name="Scholes J."/>
        </authorList>
    </citation>
    <scope>NUCLEOTIDE SEQUENCE</scope>
</reference>
<organism evidence="2 3">
    <name type="scientific">Striga hermonthica</name>
    <name type="common">Purple witchweed</name>
    <name type="synonym">Buchnera hermonthica</name>
    <dbReference type="NCBI Taxonomy" id="68872"/>
    <lineage>
        <taxon>Eukaryota</taxon>
        <taxon>Viridiplantae</taxon>
        <taxon>Streptophyta</taxon>
        <taxon>Embryophyta</taxon>
        <taxon>Tracheophyta</taxon>
        <taxon>Spermatophyta</taxon>
        <taxon>Magnoliopsida</taxon>
        <taxon>eudicotyledons</taxon>
        <taxon>Gunneridae</taxon>
        <taxon>Pentapetalae</taxon>
        <taxon>asterids</taxon>
        <taxon>lamiids</taxon>
        <taxon>Lamiales</taxon>
        <taxon>Orobanchaceae</taxon>
        <taxon>Buchnereae</taxon>
        <taxon>Striga</taxon>
    </lineage>
</organism>
<feature type="compositionally biased region" description="Basic and acidic residues" evidence="1">
    <location>
        <begin position="1"/>
        <end position="12"/>
    </location>
</feature>
<comment type="caution">
    <text evidence="2">The sequence shown here is derived from an EMBL/GenBank/DDBJ whole genome shotgun (WGS) entry which is preliminary data.</text>
</comment>
<feature type="compositionally biased region" description="Basic residues" evidence="1">
    <location>
        <begin position="13"/>
        <end position="23"/>
    </location>
</feature>
<evidence type="ECO:0000313" key="3">
    <source>
        <dbReference type="Proteomes" id="UP001153555"/>
    </source>
</evidence>